<sequence length="119" mass="13733">MKKGIYLLFLIVKEKISIKVGSLGTITFSKGLYVYIGSAQNNLEKRIDRHLKKDKKIFWHIDYITTNPHTEIISVMYLENASKRLESTIACNLSKKFSKIKNFGATDDKTCNSHFFKLI</sequence>
<proteinExistence type="predicted"/>
<evidence type="ECO:0000313" key="1">
    <source>
        <dbReference type="EMBL" id="APT73640.1"/>
    </source>
</evidence>
<dbReference type="PANTHER" id="PTHR37460">
    <property type="entry name" value="ENDONUCLEASE III"/>
    <property type="match status" value="1"/>
</dbReference>
<dbReference type="Pfam" id="PF01986">
    <property type="entry name" value="DUF123"/>
    <property type="match status" value="1"/>
</dbReference>
<name>A0ABN4UXZ2_9BACT</name>
<organism evidence="1 2">
    <name type="scientific">Thermosipho melanesiensis</name>
    <dbReference type="NCBI Taxonomy" id="46541"/>
    <lineage>
        <taxon>Bacteria</taxon>
        <taxon>Thermotogati</taxon>
        <taxon>Thermotogota</taxon>
        <taxon>Thermotogae</taxon>
        <taxon>Thermotogales</taxon>
        <taxon>Fervidobacteriaceae</taxon>
        <taxon>Thermosipho</taxon>
    </lineage>
</organism>
<dbReference type="GO" id="GO:0004519">
    <property type="term" value="F:endonuclease activity"/>
    <property type="evidence" value="ECO:0007669"/>
    <property type="project" value="UniProtKB-KW"/>
</dbReference>
<gene>
    <name evidence="1" type="ORF">BW47_03375</name>
</gene>
<dbReference type="CDD" id="cd10441">
    <property type="entry name" value="GIY-YIG_COG1833"/>
    <property type="match status" value="1"/>
</dbReference>
<dbReference type="RefSeq" id="WP_012056850.1">
    <property type="nucleotide sequence ID" value="NZ_CP007389.1"/>
</dbReference>
<dbReference type="EMBL" id="CP007389">
    <property type="protein sequence ID" value="APT73640.1"/>
    <property type="molecule type" value="Genomic_DNA"/>
</dbReference>
<keyword evidence="1" id="KW-0255">Endonuclease</keyword>
<keyword evidence="2" id="KW-1185">Reference proteome</keyword>
<dbReference type="Proteomes" id="UP000185490">
    <property type="component" value="Chromosome"/>
</dbReference>
<evidence type="ECO:0000313" key="2">
    <source>
        <dbReference type="Proteomes" id="UP000185490"/>
    </source>
</evidence>
<reference evidence="1 2" key="1">
    <citation type="submission" date="2014-02" db="EMBL/GenBank/DDBJ databases">
        <title>Diversity of Thermotogales isolates from hydrothermal vents.</title>
        <authorList>
            <person name="Haverkamp T.H.A."/>
            <person name="Lossouarn J."/>
            <person name="Geslin C."/>
            <person name="Nesbo C.L."/>
        </authorList>
    </citation>
    <scope>NUCLEOTIDE SEQUENCE [LARGE SCALE GENOMIC DNA]</scope>
    <source>
        <strain evidence="1 2">431</strain>
    </source>
</reference>
<keyword evidence="1" id="KW-0540">Nuclease</keyword>
<dbReference type="PANTHER" id="PTHR37460:SF1">
    <property type="entry name" value="ENDONUCLEASE III"/>
    <property type="match status" value="1"/>
</dbReference>
<accession>A0ABN4UXZ2</accession>
<keyword evidence="1" id="KW-0378">Hydrolase</keyword>
<dbReference type="InterPro" id="IPR002837">
    <property type="entry name" value="DUF123"/>
</dbReference>
<protein>
    <submittedName>
        <fullName evidence="1">Endonuclease</fullName>
    </submittedName>
</protein>